<dbReference type="OrthoDB" id="4314040at2759"/>
<accession>A0A8H4RTE2</accession>
<feature type="region of interest" description="Disordered" evidence="1">
    <location>
        <begin position="1"/>
        <end position="31"/>
    </location>
</feature>
<evidence type="ECO:0000313" key="2">
    <source>
        <dbReference type="EMBL" id="KAF4634690.1"/>
    </source>
</evidence>
<dbReference type="EMBL" id="JAAMPI010000166">
    <property type="protein sequence ID" value="KAF4634690.1"/>
    <property type="molecule type" value="Genomic_DNA"/>
</dbReference>
<reference evidence="2 3" key="1">
    <citation type="submission" date="2020-03" db="EMBL/GenBank/DDBJ databases">
        <title>Draft Genome Sequence of Cudoniella acicularis.</title>
        <authorList>
            <person name="Buettner E."/>
            <person name="Kellner H."/>
        </authorList>
    </citation>
    <scope>NUCLEOTIDE SEQUENCE [LARGE SCALE GENOMIC DNA]</scope>
    <source>
        <strain evidence="2 3">DSM 108380</strain>
    </source>
</reference>
<evidence type="ECO:0000313" key="3">
    <source>
        <dbReference type="Proteomes" id="UP000566819"/>
    </source>
</evidence>
<protein>
    <submittedName>
        <fullName evidence="2">Uncharacterized protein</fullName>
    </submittedName>
</protein>
<organism evidence="2 3">
    <name type="scientific">Cudoniella acicularis</name>
    <dbReference type="NCBI Taxonomy" id="354080"/>
    <lineage>
        <taxon>Eukaryota</taxon>
        <taxon>Fungi</taxon>
        <taxon>Dikarya</taxon>
        <taxon>Ascomycota</taxon>
        <taxon>Pezizomycotina</taxon>
        <taxon>Leotiomycetes</taxon>
        <taxon>Helotiales</taxon>
        <taxon>Tricladiaceae</taxon>
        <taxon>Cudoniella</taxon>
    </lineage>
</organism>
<proteinExistence type="predicted"/>
<keyword evidence="3" id="KW-1185">Reference proteome</keyword>
<dbReference type="PANTHER" id="PTHR38111:SF2">
    <property type="entry name" value="FINGER DOMAIN PROTEIN, PUTATIVE (AFU_ORTHOLOGUE AFUA_1G01560)-RELATED"/>
    <property type="match status" value="1"/>
</dbReference>
<name>A0A8H4RTE2_9HELO</name>
<dbReference type="Proteomes" id="UP000566819">
    <property type="component" value="Unassembled WGS sequence"/>
</dbReference>
<sequence length="462" mass="51251">MLQLKRIDSSEAPQEHQHSGDQVTKPPEPAQPQHMFLYYQGPYSWSCLSASPWKDEIFLSYLVADLGPMGTLYRKIAMSSDQPDSSQRAATKQCFLALATTFYGVGHAEESIVDGGRRIYSRALTMLNATISDSSRHGMTETLSSVVALSLHEAIAPTLTNSHTWLCHINGLEQLFAAHGPITDASDPLVKVLVEATRLIMITVTLYTRRPSLMSRPEWKAANTNQSVYDSALPYILDALAQLPTLYSERDALVSDSQTQAPGDTDGTSSPYPILGVQSLLGSSLGLLNDIRAQRTQWMDSHPNSEFPSLPSTRIYSIQPYPCRIITHFSSLHVANAFTLYNCLLILINQFIISVCRLIPTKHRDILAEELASEQVSVAAVEILKSIDYHLPFTLPASESILHGSGPRNFYLLFPMRVAFQVLSQSESLNALSQKLWLKDIFDVIKGRAGPWASNEQIFRLG</sequence>
<gene>
    <name evidence="2" type="ORF">G7Y89_g3410</name>
</gene>
<dbReference type="InterPro" id="IPR053178">
    <property type="entry name" value="Osmoadaptation_assoc"/>
</dbReference>
<dbReference type="InterPro" id="IPR021858">
    <property type="entry name" value="Fun_TF"/>
</dbReference>
<dbReference type="AlphaFoldDB" id="A0A8H4RTE2"/>
<evidence type="ECO:0000256" key="1">
    <source>
        <dbReference type="SAM" id="MobiDB-lite"/>
    </source>
</evidence>
<dbReference type="PANTHER" id="PTHR38111">
    <property type="entry name" value="ZN(2)-C6 FUNGAL-TYPE DOMAIN-CONTAINING PROTEIN-RELATED"/>
    <property type="match status" value="1"/>
</dbReference>
<comment type="caution">
    <text evidence="2">The sequence shown here is derived from an EMBL/GenBank/DDBJ whole genome shotgun (WGS) entry which is preliminary data.</text>
</comment>
<feature type="compositionally biased region" description="Basic and acidic residues" evidence="1">
    <location>
        <begin position="1"/>
        <end position="19"/>
    </location>
</feature>
<dbReference type="Pfam" id="PF11951">
    <property type="entry name" value="Fungal_trans_2"/>
    <property type="match status" value="1"/>
</dbReference>